<evidence type="ECO:0000313" key="1">
    <source>
        <dbReference type="EMBL" id="VAW62598.1"/>
    </source>
</evidence>
<dbReference type="InterPro" id="IPR039470">
    <property type="entry name" value="Nuc_deoxyri_tr2"/>
</dbReference>
<evidence type="ECO:0008006" key="2">
    <source>
        <dbReference type="Google" id="ProtNLM"/>
    </source>
</evidence>
<organism evidence="1">
    <name type="scientific">hydrothermal vent metagenome</name>
    <dbReference type="NCBI Taxonomy" id="652676"/>
    <lineage>
        <taxon>unclassified sequences</taxon>
        <taxon>metagenomes</taxon>
        <taxon>ecological metagenomes</taxon>
    </lineage>
</organism>
<proteinExistence type="predicted"/>
<gene>
    <name evidence="1" type="ORF">MNBD_GAMMA11-2737</name>
</gene>
<name>A0A3B0X2V6_9ZZZZ</name>
<protein>
    <recommendedName>
        <fullName evidence="2">Nucleoside 2-deoxyribosyltransferase like</fullName>
    </recommendedName>
</protein>
<dbReference type="Pfam" id="PF15891">
    <property type="entry name" value="Nuc_deoxyri_tr2"/>
    <property type="match status" value="1"/>
</dbReference>
<dbReference type="EMBL" id="UOFG01000176">
    <property type="protein sequence ID" value="VAW62598.1"/>
    <property type="molecule type" value="Genomic_DNA"/>
</dbReference>
<accession>A0A3B0X2V6</accession>
<dbReference type="Gene3D" id="3.40.50.450">
    <property type="match status" value="1"/>
</dbReference>
<sequence>MATIVKPPEKVQWKSLKSVFLAGTIDNGNSTDWQSSLEQSLSDLDVLILNPRRDEWDATWAQPINNPVFKQQVEWELEGLERADYIFIYFAPNSQSPITLLELGLHARKQNIILVCPEGFWRRGNIEVVANRYNIPLYETIEEGRDVLIEQIR</sequence>
<reference evidence="1" key="1">
    <citation type="submission" date="2018-06" db="EMBL/GenBank/DDBJ databases">
        <authorList>
            <person name="Zhirakovskaya E."/>
        </authorList>
    </citation>
    <scope>NUCLEOTIDE SEQUENCE</scope>
</reference>
<dbReference type="AlphaFoldDB" id="A0A3B0X2V6"/>